<keyword evidence="2" id="KW-1185">Reference proteome</keyword>
<accession>A0A067N077</accession>
<dbReference type="InParanoid" id="A0A067N077"/>
<name>A0A067N077_BOTB1</name>
<reference evidence="2" key="1">
    <citation type="journal article" date="2014" name="Proc. Natl. Acad. Sci. U.S.A.">
        <title>Extensive sampling of basidiomycete genomes demonstrates inadequacy of the white-rot/brown-rot paradigm for wood decay fungi.</title>
        <authorList>
            <person name="Riley R."/>
            <person name="Salamov A.A."/>
            <person name="Brown D.W."/>
            <person name="Nagy L.G."/>
            <person name="Floudas D."/>
            <person name="Held B.W."/>
            <person name="Levasseur A."/>
            <person name="Lombard V."/>
            <person name="Morin E."/>
            <person name="Otillar R."/>
            <person name="Lindquist E.A."/>
            <person name="Sun H."/>
            <person name="LaButti K.M."/>
            <person name="Schmutz J."/>
            <person name="Jabbour D."/>
            <person name="Luo H."/>
            <person name="Baker S.E."/>
            <person name="Pisabarro A.G."/>
            <person name="Walton J.D."/>
            <person name="Blanchette R.A."/>
            <person name="Henrissat B."/>
            <person name="Martin F."/>
            <person name="Cullen D."/>
            <person name="Hibbett D.S."/>
            <person name="Grigoriev I.V."/>
        </authorList>
    </citation>
    <scope>NUCLEOTIDE SEQUENCE [LARGE SCALE GENOMIC DNA]</scope>
    <source>
        <strain evidence="2">FD-172 SS1</strain>
    </source>
</reference>
<evidence type="ECO:0000313" key="1">
    <source>
        <dbReference type="EMBL" id="KDQ21269.1"/>
    </source>
</evidence>
<proteinExistence type="predicted"/>
<evidence type="ECO:0000313" key="2">
    <source>
        <dbReference type="Proteomes" id="UP000027195"/>
    </source>
</evidence>
<dbReference type="EMBL" id="KL198016">
    <property type="protein sequence ID" value="KDQ21269.1"/>
    <property type="molecule type" value="Genomic_DNA"/>
</dbReference>
<dbReference type="AlphaFoldDB" id="A0A067N077"/>
<sequence length="54" mass="6594">MQYGDIFQQHRKDFNQALSTHVVERYRTLQMNEARACCVRQLETPDRFLDHIQR</sequence>
<dbReference type="Proteomes" id="UP000027195">
    <property type="component" value="Unassembled WGS sequence"/>
</dbReference>
<protein>
    <submittedName>
        <fullName evidence="1">Uncharacterized protein</fullName>
    </submittedName>
</protein>
<dbReference type="HOGENOM" id="CLU_3074133_0_0_1"/>
<gene>
    <name evidence="1" type="ORF">BOTBODRAFT_618028</name>
</gene>
<feature type="non-terminal residue" evidence="1">
    <location>
        <position position="54"/>
    </location>
</feature>
<dbReference type="OrthoDB" id="2789670at2759"/>
<organism evidence="1 2">
    <name type="scientific">Botryobasidium botryosum (strain FD-172 SS1)</name>
    <dbReference type="NCBI Taxonomy" id="930990"/>
    <lineage>
        <taxon>Eukaryota</taxon>
        <taxon>Fungi</taxon>
        <taxon>Dikarya</taxon>
        <taxon>Basidiomycota</taxon>
        <taxon>Agaricomycotina</taxon>
        <taxon>Agaricomycetes</taxon>
        <taxon>Cantharellales</taxon>
        <taxon>Botryobasidiaceae</taxon>
        <taxon>Botryobasidium</taxon>
    </lineage>
</organism>